<keyword evidence="1" id="KW-0472">Membrane</keyword>
<evidence type="ECO:0000313" key="5">
    <source>
        <dbReference type="Proteomes" id="UP000473571"/>
    </source>
</evidence>
<gene>
    <name evidence="2" type="ORF">F7R13_13805</name>
    <name evidence="3" type="ORF">WT83_11200</name>
</gene>
<organism evidence="3 4">
    <name type="scientific">Burkholderia territorii</name>
    <dbReference type="NCBI Taxonomy" id="1503055"/>
    <lineage>
        <taxon>Bacteria</taxon>
        <taxon>Pseudomonadati</taxon>
        <taxon>Pseudomonadota</taxon>
        <taxon>Betaproteobacteria</taxon>
        <taxon>Burkholderiales</taxon>
        <taxon>Burkholderiaceae</taxon>
        <taxon>Burkholderia</taxon>
        <taxon>Burkholderia cepacia complex</taxon>
    </lineage>
</organism>
<proteinExistence type="predicted"/>
<accession>A0A105LTT3</accession>
<evidence type="ECO:0000313" key="4">
    <source>
        <dbReference type="Proteomes" id="UP000068016"/>
    </source>
</evidence>
<dbReference type="KEGG" id="btei:WS51_29060"/>
<reference evidence="3 4" key="1">
    <citation type="submission" date="2015-11" db="EMBL/GenBank/DDBJ databases">
        <title>Expanding the genomic diversity of Burkholderia species for the development of highly accurate diagnostics.</title>
        <authorList>
            <person name="Sahl J."/>
            <person name="Keim P."/>
            <person name="Wagner D."/>
        </authorList>
    </citation>
    <scope>NUCLEOTIDE SEQUENCE [LARGE SCALE GENOMIC DNA]</scope>
    <source>
        <strain evidence="3 4">MSMB793WGS</strain>
    </source>
</reference>
<name>A0A105LTT3_9BURK</name>
<dbReference type="RefSeq" id="WP_059502455.1">
    <property type="nucleotide sequence ID" value="NZ_CABVPO010000008.1"/>
</dbReference>
<protein>
    <submittedName>
        <fullName evidence="2">Flp family type IVb pilin</fullName>
    </submittedName>
    <submittedName>
        <fullName evidence="3">Pilus assembly protein</fullName>
    </submittedName>
</protein>
<evidence type="ECO:0000313" key="2">
    <source>
        <dbReference type="EMBL" id="KAB0675897.1"/>
    </source>
</evidence>
<feature type="transmembrane region" description="Helical" evidence="1">
    <location>
        <begin position="27"/>
        <end position="45"/>
    </location>
</feature>
<dbReference type="EMBL" id="VZOL01000150">
    <property type="protein sequence ID" value="KAB0675897.1"/>
    <property type="molecule type" value="Genomic_DNA"/>
</dbReference>
<evidence type="ECO:0000256" key="1">
    <source>
        <dbReference type="SAM" id="Phobius"/>
    </source>
</evidence>
<dbReference type="Proteomes" id="UP000068016">
    <property type="component" value="Unassembled WGS sequence"/>
</dbReference>
<dbReference type="Proteomes" id="UP000473571">
    <property type="component" value="Unassembled WGS sequence"/>
</dbReference>
<sequence>MRTSGRAVAVAVARWIDDEQGVTSIEYALIAAVFATIVLGSVVVLKGSVQDAYDTIASIVTTAVNTALGQ</sequence>
<comment type="caution">
    <text evidence="3">The sequence shown here is derived from an EMBL/GenBank/DDBJ whole genome shotgun (WGS) entry which is preliminary data.</text>
</comment>
<evidence type="ECO:0000313" key="3">
    <source>
        <dbReference type="EMBL" id="KWN18039.1"/>
    </source>
</evidence>
<dbReference type="AlphaFoldDB" id="A0A105LTT3"/>
<keyword evidence="1" id="KW-1133">Transmembrane helix</keyword>
<keyword evidence="1" id="KW-0812">Transmembrane</keyword>
<dbReference type="GeneID" id="46202293"/>
<dbReference type="EMBL" id="LPLZ01000033">
    <property type="protein sequence ID" value="KWN18039.1"/>
    <property type="molecule type" value="Genomic_DNA"/>
</dbReference>
<reference evidence="2 5" key="2">
    <citation type="submission" date="2019-09" db="EMBL/GenBank/DDBJ databases">
        <title>Draft genome sequences of 48 bacterial type strains from the CCUG.</title>
        <authorList>
            <person name="Tunovic T."/>
            <person name="Pineiro-Iglesias B."/>
            <person name="Unosson C."/>
            <person name="Inganas E."/>
            <person name="Ohlen M."/>
            <person name="Cardew S."/>
            <person name="Jensie-Markopoulos S."/>
            <person name="Salva-Serra F."/>
            <person name="Jaen-Luchoro D."/>
            <person name="Karlsson R."/>
            <person name="Svensson-Stadler L."/>
            <person name="Chun J."/>
            <person name="Moore E."/>
        </authorList>
    </citation>
    <scope>NUCLEOTIDE SEQUENCE [LARGE SCALE GENOMIC DNA]</scope>
    <source>
        <strain evidence="2 5">CCUG 65687</strain>
    </source>
</reference>